<dbReference type="GO" id="GO:0004984">
    <property type="term" value="F:olfactory receptor activity"/>
    <property type="evidence" value="ECO:0007669"/>
    <property type="project" value="InterPro"/>
</dbReference>
<evidence type="ECO:0000313" key="11">
    <source>
        <dbReference type="EMBL" id="CAG9858860.1"/>
    </source>
</evidence>
<dbReference type="InterPro" id="IPR004117">
    <property type="entry name" value="7tm6_olfct_rcpt"/>
</dbReference>
<keyword evidence="4 10" id="KW-0812">Transmembrane</keyword>
<proteinExistence type="inferred from homology"/>
<evidence type="ECO:0000313" key="12">
    <source>
        <dbReference type="Proteomes" id="UP001153712"/>
    </source>
</evidence>
<dbReference type="GO" id="GO:0005549">
    <property type="term" value="F:odorant binding"/>
    <property type="evidence" value="ECO:0007669"/>
    <property type="project" value="InterPro"/>
</dbReference>
<feature type="transmembrane region" description="Helical" evidence="10">
    <location>
        <begin position="16"/>
        <end position="33"/>
    </location>
</feature>
<dbReference type="Proteomes" id="UP001153712">
    <property type="component" value="Chromosome 2"/>
</dbReference>
<protein>
    <recommendedName>
        <fullName evidence="10">Odorant receptor</fullName>
    </recommendedName>
</protein>
<dbReference type="OrthoDB" id="7677057at2759"/>
<evidence type="ECO:0000256" key="9">
    <source>
        <dbReference type="ARBA" id="ARBA00023224"/>
    </source>
</evidence>
<evidence type="ECO:0000256" key="1">
    <source>
        <dbReference type="ARBA" id="ARBA00004651"/>
    </source>
</evidence>
<reference evidence="11" key="1">
    <citation type="submission" date="2022-01" db="EMBL/GenBank/DDBJ databases">
        <authorList>
            <person name="King R."/>
        </authorList>
    </citation>
    <scope>NUCLEOTIDE SEQUENCE</scope>
</reference>
<comment type="subcellular location">
    <subcellularLocation>
        <location evidence="1 10">Cell membrane</location>
        <topology evidence="1 10">Multi-pass membrane protein</topology>
    </subcellularLocation>
</comment>
<dbReference type="EMBL" id="OU900095">
    <property type="protein sequence ID" value="CAG9858860.1"/>
    <property type="molecule type" value="Genomic_DNA"/>
</dbReference>
<evidence type="ECO:0000256" key="4">
    <source>
        <dbReference type="ARBA" id="ARBA00022692"/>
    </source>
</evidence>
<dbReference type="GO" id="GO:0005886">
    <property type="term" value="C:plasma membrane"/>
    <property type="evidence" value="ECO:0007669"/>
    <property type="project" value="UniProtKB-SubCell"/>
</dbReference>
<evidence type="ECO:0000256" key="8">
    <source>
        <dbReference type="ARBA" id="ARBA00023170"/>
    </source>
</evidence>
<keyword evidence="12" id="KW-1185">Reference proteome</keyword>
<keyword evidence="8 10" id="KW-0675">Receptor</keyword>
<feature type="transmembrane region" description="Helical" evidence="10">
    <location>
        <begin position="45"/>
        <end position="67"/>
    </location>
</feature>
<evidence type="ECO:0000256" key="10">
    <source>
        <dbReference type="RuleBase" id="RU351113"/>
    </source>
</evidence>
<feature type="transmembrane region" description="Helical" evidence="10">
    <location>
        <begin position="313"/>
        <end position="336"/>
    </location>
</feature>
<organism evidence="11 12">
    <name type="scientific">Phyllotreta striolata</name>
    <name type="common">Striped flea beetle</name>
    <name type="synonym">Crioceris striolata</name>
    <dbReference type="NCBI Taxonomy" id="444603"/>
    <lineage>
        <taxon>Eukaryota</taxon>
        <taxon>Metazoa</taxon>
        <taxon>Ecdysozoa</taxon>
        <taxon>Arthropoda</taxon>
        <taxon>Hexapoda</taxon>
        <taxon>Insecta</taxon>
        <taxon>Pterygota</taxon>
        <taxon>Neoptera</taxon>
        <taxon>Endopterygota</taxon>
        <taxon>Coleoptera</taxon>
        <taxon>Polyphaga</taxon>
        <taxon>Cucujiformia</taxon>
        <taxon>Chrysomeloidea</taxon>
        <taxon>Chrysomelidae</taxon>
        <taxon>Galerucinae</taxon>
        <taxon>Alticini</taxon>
        <taxon>Phyllotreta</taxon>
    </lineage>
</organism>
<dbReference type="PANTHER" id="PTHR21137">
    <property type="entry name" value="ODORANT RECEPTOR"/>
    <property type="match status" value="1"/>
</dbReference>
<comment type="similarity">
    <text evidence="10">Belongs to the insect chemoreceptor superfamily. Heteromeric odorant receptor channel (TC 1.A.69) family.</text>
</comment>
<evidence type="ECO:0000256" key="3">
    <source>
        <dbReference type="ARBA" id="ARBA00022606"/>
    </source>
</evidence>
<evidence type="ECO:0000256" key="2">
    <source>
        <dbReference type="ARBA" id="ARBA00022475"/>
    </source>
</evidence>
<evidence type="ECO:0000256" key="7">
    <source>
        <dbReference type="ARBA" id="ARBA00023136"/>
    </source>
</evidence>
<sequence length="411" mass="48512">MLQSEMFQLFPKCEQLQIAMFFITIQGNFPSILKNKPNLKTIYQAYSYFLLIYFIIFNITVYIKFVLLLNEAPIDFTELFLNLTMNFYFTVTIWKTLIFKRSVFQQMIDDIILWEKTILASNDHTLKGIYNYYVRQTKIGSRIYILFVIVGGMLFNFHPLGFESIIINNNNSTSLKRPLPLSSWFPWDEQKYYSLSYTFHILDVTMASLFMASTETLSYAITIYLLGQIVIFNSILSNFQLYCWKIQDQLKVDYENAIFLTLRECVKKHNEIIKQIKIFNREMKNAILYDFLQSSMGLAAGVLNLIYFDVTPFKLMFFGTFICGAFVRILVSYWYANEIIVQSSNMLTSLWNSTWYDEPEKTKKIKYLMMLVCSRPLYIDIGPFTNMSLQTLIRIVKATYSYMTLIYKSKN</sequence>
<feature type="transmembrane region" description="Helical" evidence="10">
    <location>
        <begin position="216"/>
        <end position="236"/>
    </location>
</feature>
<keyword evidence="7 10" id="KW-0472">Membrane</keyword>
<keyword evidence="2" id="KW-1003">Cell membrane</keyword>
<feature type="transmembrane region" description="Helical" evidence="10">
    <location>
        <begin position="287"/>
        <end position="307"/>
    </location>
</feature>
<keyword evidence="6 10" id="KW-1133">Transmembrane helix</keyword>
<dbReference type="GO" id="GO:0007165">
    <property type="term" value="P:signal transduction"/>
    <property type="evidence" value="ECO:0007669"/>
    <property type="project" value="UniProtKB-KW"/>
</dbReference>
<evidence type="ECO:0000256" key="5">
    <source>
        <dbReference type="ARBA" id="ARBA00022725"/>
    </source>
</evidence>
<feature type="transmembrane region" description="Helical" evidence="10">
    <location>
        <begin position="143"/>
        <end position="167"/>
    </location>
</feature>
<keyword evidence="9 10" id="KW-0807">Transducer</keyword>
<keyword evidence="5 10" id="KW-0552">Olfaction</keyword>
<dbReference type="AlphaFoldDB" id="A0A9N9XLP4"/>
<gene>
    <name evidence="11" type="ORF">PHYEVI_LOCUS5247</name>
</gene>
<dbReference type="Pfam" id="PF02949">
    <property type="entry name" value="7tm_6"/>
    <property type="match status" value="1"/>
</dbReference>
<name>A0A9N9XLP4_PHYSR</name>
<evidence type="ECO:0000256" key="6">
    <source>
        <dbReference type="ARBA" id="ARBA00022989"/>
    </source>
</evidence>
<dbReference type="PANTHER" id="PTHR21137:SF35">
    <property type="entry name" value="ODORANT RECEPTOR 19A-RELATED"/>
    <property type="match status" value="1"/>
</dbReference>
<feature type="transmembrane region" description="Helical" evidence="10">
    <location>
        <begin position="79"/>
        <end position="98"/>
    </location>
</feature>
<keyword evidence="3 10" id="KW-0716">Sensory transduction</keyword>
<accession>A0A9N9XLP4</accession>